<sequence>MSSSGIGKNISNYKLRITNMLKTNQVTEYKYEDLYNVLHKAYKNSRLFKKGKTFYEYYNAKTFLVKPRFDIDMKIYHLFNEETGEKITVNKNMGNPELLENKEDDVLNDALHALYELFTSTEEEDYAISKDCRWIDDSDGKQFYKISYHIVYWKKKVNSKKLKKYIEQHMQIFKDAGLEDALDLKIYMAGLTKWRIPLSKKHENDNSLLVPITHKDLNDFHKHLVTFVLNCDELELNIKEDYEKEKVYNKDAHDFLSQMKDNSKEIESKKNHYTPVGVPKIEEDVEFTDIKEFLCGKIHNNNHNFLIHNLKKNTLYVSCHSHKCKDFYKNLHTPKLNYKEFNITYFNNIPLDETKENNYDECKTYFEIFFKMMRDSNSYYRIDNTFDRRLKYFERKIKSIKIEGYSDLLYKYRKDGNIDTKKFIDNYKHDNYKSAYFDLCFEPFNKNLEKNNIKDSNFNLFNGFNYESILTFDERENIPPQKHEDLKFLLNHIKKYHCDNIYKHYDFLLQYLANIIQTPQFIPQIILVFYSSKHGTGKSNFTRFISEVIGNPLSFFGSLKQITETHTTAHLGKLLNIIEEVDNHITKQYENIIKDYSQRLYAPLNQKNKDIIQIKTFIRYIFTSNHYNGVYFDTEDRRYCVYTFEKILDKAYVDKILTILQDNYVKYLFGKYLENYNITYKQQNDWMLNRTKTSDYYNMMVEDSLKNFFKEIYANETFNLTEEAHSDFHIDPINDQYIFIHYKKFNDLYKEFCAENNEKPQKLTNIYKQLTSTYKTVVEILKKKKLKFYRIDLFELGEFLNLNNIRNNYNNKEKEKKEIIEEI</sequence>
<gene>
    <name evidence="2" type="ORF">METZ01_LOCUS3763</name>
</gene>
<accession>A0A381N8X5</accession>
<dbReference type="EMBL" id="UINC01000196">
    <property type="protein sequence ID" value="SUZ50909.1"/>
    <property type="molecule type" value="Genomic_DNA"/>
</dbReference>
<dbReference type="AlphaFoldDB" id="A0A381N8X5"/>
<evidence type="ECO:0000259" key="1">
    <source>
        <dbReference type="Pfam" id="PF19263"/>
    </source>
</evidence>
<organism evidence="2">
    <name type="scientific">marine metagenome</name>
    <dbReference type="NCBI Taxonomy" id="408172"/>
    <lineage>
        <taxon>unclassified sequences</taxon>
        <taxon>metagenomes</taxon>
        <taxon>ecological metagenomes</taxon>
    </lineage>
</organism>
<feature type="domain" description="NrS-1 polymerase-like helicase" evidence="1">
    <location>
        <begin position="530"/>
        <end position="638"/>
    </location>
</feature>
<dbReference type="Pfam" id="PF19263">
    <property type="entry name" value="DUF5906"/>
    <property type="match status" value="1"/>
</dbReference>
<reference evidence="2" key="1">
    <citation type="submission" date="2018-05" db="EMBL/GenBank/DDBJ databases">
        <authorList>
            <person name="Lanie J.A."/>
            <person name="Ng W.-L."/>
            <person name="Kazmierczak K.M."/>
            <person name="Andrzejewski T.M."/>
            <person name="Davidsen T.M."/>
            <person name="Wayne K.J."/>
            <person name="Tettelin H."/>
            <person name="Glass J.I."/>
            <person name="Rusch D."/>
            <person name="Podicherti R."/>
            <person name="Tsui H.-C.T."/>
            <person name="Winkler M.E."/>
        </authorList>
    </citation>
    <scope>NUCLEOTIDE SEQUENCE</scope>
</reference>
<evidence type="ECO:0000313" key="2">
    <source>
        <dbReference type="EMBL" id="SUZ50909.1"/>
    </source>
</evidence>
<protein>
    <recommendedName>
        <fullName evidence="1">NrS-1 polymerase-like helicase domain-containing protein</fullName>
    </recommendedName>
</protein>
<name>A0A381N8X5_9ZZZZ</name>
<proteinExistence type="predicted"/>
<dbReference type="InterPro" id="IPR045455">
    <property type="entry name" value="NrS-1_pol-like_helicase"/>
</dbReference>